<dbReference type="AlphaFoldDB" id="A0AAV4LN24"/>
<feature type="compositionally biased region" description="Low complexity" evidence="1">
    <location>
        <begin position="530"/>
        <end position="553"/>
    </location>
</feature>
<reference evidence="2 3" key="1">
    <citation type="submission" date="2021-06" db="EMBL/GenBank/DDBJ databases">
        <title>Genome sequence of Babesia caballi.</title>
        <authorList>
            <person name="Yamagishi J."/>
            <person name="Kidaka T."/>
            <person name="Ochi A."/>
        </authorList>
    </citation>
    <scope>NUCLEOTIDE SEQUENCE [LARGE SCALE GENOMIC DNA]</scope>
    <source>
        <strain evidence="2">USDA-D6B2</strain>
    </source>
</reference>
<protein>
    <submittedName>
        <fullName evidence="2">Ribosome-binding protein 1</fullName>
    </submittedName>
</protein>
<evidence type="ECO:0000256" key="1">
    <source>
        <dbReference type="SAM" id="MobiDB-lite"/>
    </source>
</evidence>
<comment type="caution">
    <text evidence="2">The sequence shown here is derived from an EMBL/GenBank/DDBJ whole genome shotgun (WGS) entry which is preliminary data.</text>
</comment>
<evidence type="ECO:0000313" key="2">
    <source>
        <dbReference type="EMBL" id="GIX61612.1"/>
    </source>
</evidence>
<sequence>MSGRCSDVPEPKTLKEALEFFGALSVSDGLKESVGKKLEKRVSDALGTEAATNSVAGNSIKDNFEDVLGELDALRKEIVDTQDQNKYENYEFLKDCGVNDNCAETCVSHILDILPSLYATLNFIKFKVDDSDAGLGGGGWASQQSDDEASTIPGKTLYQWLTSSNSGLPSALASTTTLLPGGYGNGRLSVTTGEELESLENLINDSGDNNAGCLQYLLLDVSIITKWSHCSTALCLAVLKAFCDASENTFDNQIEKYYDLSEVCKAVSKSIEPLAPDDDITDNNACLIALFDGAPLKYSASLKTEQFDGSVTWMVAIINELVLSLESLSRDSKTWSKDNLKNAQISGPFGYGFSFGGKWKSQWHEDVKRDIPAAIQTLTDELKKLENIVKKKFTQSETCDNGSSETVSPGTGGVSGDVGGTAVGRRTEGQFQQEIHATGAGGREGKSGQASSSSTNTTTETTTPVPTITTTAAAITTTSSQSGSHSPPGPTGDSGETRPARPAAPTRAPGLAGHHGPRGDKGETGEQGYSSSSPPSSSVADSSPPSSSPASPVAGTLATLTAAGGGAAAYFLNIGGFGSFVKSILGIS</sequence>
<feature type="compositionally biased region" description="Low complexity" evidence="1">
    <location>
        <begin position="447"/>
        <end position="494"/>
    </location>
</feature>
<accession>A0AAV4LN24</accession>
<gene>
    <name evidence="2" type="ORF">BcabD6B2_10470</name>
</gene>
<feature type="region of interest" description="Disordered" evidence="1">
    <location>
        <begin position="396"/>
        <end position="423"/>
    </location>
</feature>
<feature type="region of interest" description="Disordered" evidence="1">
    <location>
        <begin position="438"/>
        <end position="553"/>
    </location>
</feature>
<name>A0AAV4LN24_BABCB</name>
<proteinExistence type="predicted"/>
<dbReference type="Proteomes" id="UP001497744">
    <property type="component" value="Unassembled WGS sequence"/>
</dbReference>
<evidence type="ECO:0000313" key="3">
    <source>
        <dbReference type="Proteomes" id="UP001497744"/>
    </source>
</evidence>
<organism evidence="2 3">
    <name type="scientific">Babesia caballi</name>
    <dbReference type="NCBI Taxonomy" id="5871"/>
    <lineage>
        <taxon>Eukaryota</taxon>
        <taxon>Sar</taxon>
        <taxon>Alveolata</taxon>
        <taxon>Apicomplexa</taxon>
        <taxon>Aconoidasida</taxon>
        <taxon>Piroplasmida</taxon>
        <taxon>Babesiidae</taxon>
        <taxon>Babesia</taxon>
    </lineage>
</organism>
<feature type="compositionally biased region" description="Gly residues" evidence="1">
    <location>
        <begin position="410"/>
        <end position="422"/>
    </location>
</feature>
<feature type="compositionally biased region" description="Low complexity" evidence="1">
    <location>
        <begin position="500"/>
        <end position="509"/>
    </location>
</feature>
<dbReference type="RefSeq" id="XP_067713683.1">
    <property type="nucleotide sequence ID" value="XM_067857582.1"/>
</dbReference>
<keyword evidence="3" id="KW-1185">Reference proteome</keyword>
<dbReference type="GeneID" id="94193095"/>
<dbReference type="EMBL" id="BPLF01000001">
    <property type="protein sequence ID" value="GIX61612.1"/>
    <property type="molecule type" value="Genomic_DNA"/>
</dbReference>